<reference evidence="1" key="1">
    <citation type="submission" date="2015-09" db="EMBL/GenBank/DDBJ databases">
        <title>Draft Genome Sequences of Two Novel Amoeba-resistant Intranuclear Bacteria, Candidatus Berkiella cookevillensis and Candidatus Berkiella aquae.</title>
        <authorList>
            <person name="Mehari Y.T."/>
            <person name="Arivett B.A."/>
            <person name="Farone A.L."/>
            <person name="Gunderson J.H."/>
            <person name="Farone M.B."/>
        </authorList>
    </citation>
    <scope>NUCLEOTIDE SEQUENCE [LARGE SCALE GENOMIC DNA]</scope>
    <source>
        <strain evidence="1">HT99</strain>
    </source>
</reference>
<dbReference type="RefSeq" id="WP_075065196.1">
    <property type="nucleotide sequence ID" value="NZ_LKAJ02000001.1"/>
</dbReference>
<name>A0A0Q9YMY0_9GAMM</name>
<organism evidence="1">
    <name type="scientific">Candidatus Berkiella aquae</name>
    <dbReference type="NCBI Taxonomy" id="295108"/>
    <lineage>
        <taxon>Bacteria</taxon>
        <taxon>Pseudomonadati</taxon>
        <taxon>Pseudomonadota</taxon>
        <taxon>Gammaproteobacteria</taxon>
        <taxon>Candidatus Berkiellales</taxon>
        <taxon>Candidatus Berkiellaceae</taxon>
        <taxon>Candidatus Berkiella</taxon>
    </lineage>
</organism>
<proteinExistence type="predicted"/>
<dbReference type="STRING" id="295108.HT99x_00551"/>
<dbReference type="OrthoDB" id="9934062at2"/>
<evidence type="ECO:0000313" key="1">
    <source>
        <dbReference type="EMBL" id="KRG22134.1"/>
    </source>
</evidence>
<protein>
    <submittedName>
        <fullName evidence="1">Uncharacterized protein</fullName>
    </submittedName>
</protein>
<dbReference type="Proteomes" id="UP000051497">
    <property type="component" value="Unassembled WGS sequence"/>
</dbReference>
<reference evidence="2" key="3">
    <citation type="submission" date="2021-06" db="EMBL/GenBank/DDBJ databases">
        <title>Genomic Description and Analysis of Intracellular Bacteria, Candidatus Berkiella cookevillensis and Candidatus Berkiella aquae.</title>
        <authorList>
            <person name="Kidane D.T."/>
            <person name="Mehari Y.T."/>
            <person name="Rice F.C."/>
            <person name="Arivett B.A."/>
            <person name="Farone A.L."/>
            <person name="Berk S.G."/>
            <person name="Farone M.B."/>
        </authorList>
    </citation>
    <scope>NUCLEOTIDE SEQUENCE</scope>
    <source>
        <strain evidence="2">HT99</strain>
    </source>
</reference>
<dbReference type="AlphaFoldDB" id="A0A0Q9YMY0"/>
<dbReference type="EMBL" id="LKAJ02000001">
    <property type="protein sequence ID" value="MCS5712663.1"/>
    <property type="molecule type" value="Genomic_DNA"/>
</dbReference>
<comment type="caution">
    <text evidence="1">The sequence shown here is derived from an EMBL/GenBank/DDBJ whole genome shotgun (WGS) entry which is preliminary data.</text>
</comment>
<sequence length="488" mass="55402">MTAIRTEFEAGCYAVTPSVQNIIILDRFRQINVAKVDDFSPLFQILKIKMEKYFSIETLIKANIIFSLARELGLQPGMFVDGDKAIIDHCRAKIAGNVLEADHELLLQELIDAWYEIANHPLLKKYIRLGEFMGVDNVVGCLFAPIGGYELFVNDFYTGCMKAFVNAHFAPSQLMEQFAGLLYSSFDGDGLQHDIFYCKEMFLKKSQLILSEMGNEEAKAKAYLVTQHKSFTTFKGAWFFAVIGWAKIELDDVENFPEAQVALGQLLDRKLITSEEAELKFQLTDLQAQLAEESPSQIFQFNFSHLSPIHDKNKLIVSAIEYAIANYAKQYVVKPYGKRTQEELPLYLLAGQGRDAENQLKVAILEGRAEDFQPFEWYAITQKAKSKSLKDITRQMIAIRAFKEEPLWLGVPNIHLVGTSYIVQRFVPPVTFQYRRLDNVIKGARKRDRIAMPSNALSLSEEGVDNLADSLQETLNLQEMSPNSCILL</sequence>
<reference evidence="2" key="2">
    <citation type="journal article" date="2016" name="Genome Announc.">
        <title>Draft Genome Sequences of Two Novel Amoeba-Resistant Intranuclear Bacteria, 'Candidatus Berkiella cookevillensis' and 'Candidatus Berkiella aquae'.</title>
        <authorList>
            <person name="Mehari Y.T."/>
            <person name="Arivett B.A."/>
            <person name="Farone A.L."/>
            <person name="Gunderson J.H."/>
            <person name="Farone M.B."/>
        </authorList>
    </citation>
    <scope>NUCLEOTIDE SEQUENCE</scope>
    <source>
        <strain evidence="2">HT99</strain>
    </source>
</reference>
<accession>A0A0Q9YMY0</accession>
<keyword evidence="3" id="KW-1185">Reference proteome</keyword>
<evidence type="ECO:0000313" key="2">
    <source>
        <dbReference type="EMBL" id="MCS5712663.1"/>
    </source>
</evidence>
<dbReference type="EMBL" id="LKAJ01000002">
    <property type="protein sequence ID" value="KRG22134.1"/>
    <property type="molecule type" value="Genomic_DNA"/>
</dbReference>
<evidence type="ECO:0000313" key="3">
    <source>
        <dbReference type="Proteomes" id="UP000051497"/>
    </source>
</evidence>
<gene>
    <name evidence="1" type="ORF">HT99x_00551</name>
    <name evidence="2" type="ORF">HT99x_014585</name>
</gene>